<dbReference type="Gene3D" id="3.30.70.330">
    <property type="match status" value="1"/>
</dbReference>
<evidence type="ECO:0000256" key="3">
    <source>
        <dbReference type="SAM" id="MobiDB-lite"/>
    </source>
</evidence>
<evidence type="ECO:0000313" key="5">
    <source>
        <dbReference type="EMBL" id="KIK24522.1"/>
    </source>
</evidence>
<dbReference type="InterPro" id="IPR052462">
    <property type="entry name" value="SLIRP/GR-RBP-like"/>
</dbReference>
<dbReference type="GO" id="GO:0003723">
    <property type="term" value="F:RNA binding"/>
    <property type="evidence" value="ECO:0007669"/>
    <property type="project" value="UniProtKB-UniRule"/>
</dbReference>
<dbReference type="AlphaFoldDB" id="A0A0C9ZQF6"/>
<dbReference type="OrthoDB" id="19742at2759"/>
<dbReference type="EMBL" id="KN833715">
    <property type="protein sequence ID" value="KIK24522.1"/>
    <property type="molecule type" value="Genomic_DNA"/>
</dbReference>
<dbReference type="HOGENOM" id="CLU_1953995_0_0_1"/>
<evidence type="ECO:0000259" key="4">
    <source>
        <dbReference type="PROSITE" id="PS50102"/>
    </source>
</evidence>
<keyword evidence="1 2" id="KW-0694">RNA-binding</keyword>
<name>A0A0C9ZQF6_9AGAM</name>
<evidence type="ECO:0000313" key="6">
    <source>
        <dbReference type="Proteomes" id="UP000054018"/>
    </source>
</evidence>
<dbReference type="InterPro" id="IPR012677">
    <property type="entry name" value="Nucleotide-bd_a/b_plait_sf"/>
</dbReference>
<dbReference type="InterPro" id="IPR035979">
    <property type="entry name" value="RBD_domain_sf"/>
</dbReference>
<dbReference type="Proteomes" id="UP000054018">
    <property type="component" value="Unassembled WGS sequence"/>
</dbReference>
<dbReference type="PROSITE" id="PS50102">
    <property type="entry name" value="RRM"/>
    <property type="match status" value="1"/>
</dbReference>
<gene>
    <name evidence="5" type="ORF">PISMIDRAFT_678133</name>
</gene>
<evidence type="ECO:0000256" key="1">
    <source>
        <dbReference type="ARBA" id="ARBA00022884"/>
    </source>
</evidence>
<feature type="domain" description="RRM" evidence="4">
    <location>
        <begin position="40"/>
        <end position="118"/>
    </location>
</feature>
<accession>A0A0C9ZQF6</accession>
<reference evidence="6" key="2">
    <citation type="submission" date="2015-01" db="EMBL/GenBank/DDBJ databases">
        <title>Evolutionary Origins and Diversification of the Mycorrhizal Mutualists.</title>
        <authorList>
            <consortium name="DOE Joint Genome Institute"/>
            <consortium name="Mycorrhizal Genomics Consortium"/>
            <person name="Kohler A."/>
            <person name="Kuo A."/>
            <person name="Nagy L.G."/>
            <person name="Floudas D."/>
            <person name="Copeland A."/>
            <person name="Barry K.W."/>
            <person name="Cichocki N."/>
            <person name="Veneault-Fourrey C."/>
            <person name="LaButti K."/>
            <person name="Lindquist E.A."/>
            <person name="Lipzen A."/>
            <person name="Lundell T."/>
            <person name="Morin E."/>
            <person name="Murat C."/>
            <person name="Riley R."/>
            <person name="Ohm R."/>
            <person name="Sun H."/>
            <person name="Tunlid A."/>
            <person name="Henrissat B."/>
            <person name="Grigoriev I.V."/>
            <person name="Hibbett D.S."/>
            <person name="Martin F."/>
        </authorList>
    </citation>
    <scope>NUCLEOTIDE SEQUENCE [LARGE SCALE GENOMIC DNA]</scope>
    <source>
        <strain evidence="6">441</strain>
    </source>
</reference>
<dbReference type="InterPro" id="IPR000504">
    <property type="entry name" value="RRM_dom"/>
</dbReference>
<reference evidence="5 6" key="1">
    <citation type="submission" date="2014-04" db="EMBL/GenBank/DDBJ databases">
        <authorList>
            <consortium name="DOE Joint Genome Institute"/>
            <person name="Kuo A."/>
            <person name="Kohler A."/>
            <person name="Costa M.D."/>
            <person name="Nagy L.G."/>
            <person name="Floudas D."/>
            <person name="Copeland A."/>
            <person name="Barry K.W."/>
            <person name="Cichocki N."/>
            <person name="Veneault-Fourrey C."/>
            <person name="LaButti K."/>
            <person name="Lindquist E.A."/>
            <person name="Lipzen A."/>
            <person name="Lundell T."/>
            <person name="Morin E."/>
            <person name="Murat C."/>
            <person name="Sun H."/>
            <person name="Tunlid A."/>
            <person name="Henrissat B."/>
            <person name="Grigoriev I.V."/>
            <person name="Hibbett D.S."/>
            <person name="Martin F."/>
            <person name="Nordberg H.P."/>
            <person name="Cantor M.N."/>
            <person name="Hua S.X."/>
        </authorList>
    </citation>
    <scope>NUCLEOTIDE SEQUENCE [LARGE SCALE GENOMIC DNA]</scope>
    <source>
        <strain evidence="5 6">441</strain>
    </source>
</reference>
<sequence length="129" mass="13555">MSPAFATASTVQPDVTAIPGPAPTSTNSPPAQYTAVYPSASLYVSNLDPSVTEATLREYFGIAGPVASARVLRDAASGRPRGFAYVNFLDAADAECALGILNETVLNGRACRIEWFRPNAMNGQGTIFI</sequence>
<dbReference type="Pfam" id="PF00076">
    <property type="entry name" value="RRM_1"/>
    <property type="match status" value="1"/>
</dbReference>
<dbReference type="SUPFAM" id="SSF54928">
    <property type="entry name" value="RNA-binding domain, RBD"/>
    <property type="match status" value="1"/>
</dbReference>
<dbReference type="PANTHER" id="PTHR48027">
    <property type="entry name" value="HETEROGENEOUS NUCLEAR RIBONUCLEOPROTEIN 87F-RELATED"/>
    <property type="match status" value="1"/>
</dbReference>
<evidence type="ECO:0000256" key="2">
    <source>
        <dbReference type="PROSITE-ProRule" id="PRU00176"/>
    </source>
</evidence>
<organism evidence="5 6">
    <name type="scientific">Pisolithus microcarpus 441</name>
    <dbReference type="NCBI Taxonomy" id="765257"/>
    <lineage>
        <taxon>Eukaryota</taxon>
        <taxon>Fungi</taxon>
        <taxon>Dikarya</taxon>
        <taxon>Basidiomycota</taxon>
        <taxon>Agaricomycotina</taxon>
        <taxon>Agaricomycetes</taxon>
        <taxon>Agaricomycetidae</taxon>
        <taxon>Boletales</taxon>
        <taxon>Sclerodermatineae</taxon>
        <taxon>Pisolithaceae</taxon>
        <taxon>Pisolithus</taxon>
    </lineage>
</organism>
<dbReference type="STRING" id="765257.A0A0C9ZQF6"/>
<feature type="region of interest" description="Disordered" evidence="3">
    <location>
        <begin position="1"/>
        <end position="30"/>
    </location>
</feature>
<feature type="non-terminal residue" evidence="5">
    <location>
        <position position="1"/>
    </location>
</feature>
<keyword evidence="6" id="KW-1185">Reference proteome</keyword>
<protein>
    <recommendedName>
        <fullName evidence="4">RRM domain-containing protein</fullName>
    </recommendedName>
</protein>
<dbReference type="SMART" id="SM00360">
    <property type="entry name" value="RRM"/>
    <property type="match status" value="1"/>
</dbReference>
<proteinExistence type="predicted"/>